<organism evidence="9 10">
    <name type="scientific">Elaeophora elaphi</name>
    <dbReference type="NCBI Taxonomy" id="1147741"/>
    <lineage>
        <taxon>Eukaryota</taxon>
        <taxon>Metazoa</taxon>
        <taxon>Ecdysozoa</taxon>
        <taxon>Nematoda</taxon>
        <taxon>Chromadorea</taxon>
        <taxon>Rhabditida</taxon>
        <taxon>Spirurina</taxon>
        <taxon>Spiruromorpha</taxon>
        <taxon>Filarioidea</taxon>
        <taxon>Onchocercidae</taxon>
        <taxon>Elaeophora</taxon>
    </lineage>
</organism>
<dbReference type="GO" id="GO:0005049">
    <property type="term" value="F:nuclear export signal receptor activity"/>
    <property type="evidence" value="ECO:0007669"/>
    <property type="project" value="InterPro"/>
</dbReference>
<dbReference type="GO" id="GO:0005643">
    <property type="term" value="C:nuclear pore"/>
    <property type="evidence" value="ECO:0007669"/>
    <property type="project" value="TreeGrafter"/>
</dbReference>
<dbReference type="AlphaFoldDB" id="A0A0R3S5N0"/>
<dbReference type="InterPro" id="IPR016024">
    <property type="entry name" value="ARM-type_fold"/>
</dbReference>
<dbReference type="PANTHER" id="PTHR12596">
    <property type="entry name" value="EXPORTIN 4,7-RELATED"/>
    <property type="match status" value="1"/>
</dbReference>
<dbReference type="InterPro" id="IPR044189">
    <property type="entry name" value="XPO4/7-like"/>
</dbReference>
<proteinExistence type="inferred from homology"/>
<dbReference type="GO" id="GO:0006611">
    <property type="term" value="P:protein export from nucleus"/>
    <property type="evidence" value="ECO:0007669"/>
    <property type="project" value="TreeGrafter"/>
</dbReference>
<evidence type="ECO:0000256" key="4">
    <source>
        <dbReference type="ARBA" id="ARBA00022448"/>
    </source>
</evidence>
<dbReference type="WBParaSite" id="EEL_0001009901-mRNA-1">
    <property type="protein sequence ID" value="EEL_0001009901-mRNA-1"/>
    <property type="gene ID" value="EEL_0001009901"/>
</dbReference>
<keyword evidence="4" id="KW-0813">Transport</keyword>
<evidence type="ECO:0000256" key="5">
    <source>
        <dbReference type="ARBA" id="ARBA00022490"/>
    </source>
</evidence>
<dbReference type="Proteomes" id="UP000050640">
    <property type="component" value="Unplaced"/>
</dbReference>
<comment type="similarity">
    <text evidence="3">Belongs to the exportin family.</text>
</comment>
<evidence type="ECO:0000256" key="6">
    <source>
        <dbReference type="ARBA" id="ARBA00022927"/>
    </source>
</evidence>
<keyword evidence="7" id="KW-0539">Nucleus</keyword>
<dbReference type="GO" id="GO:0005737">
    <property type="term" value="C:cytoplasm"/>
    <property type="evidence" value="ECO:0007669"/>
    <property type="project" value="UniProtKB-SubCell"/>
</dbReference>
<dbReference type="Gene3D" id="1.25.10.10">
    <property type="entry name" value="Leucine-rich Repeat Variant"/>
    <property type="match status" value="1"/>
</dbReference>
<reference evidence="10" key="1">
    <citation type="submission" date="2017-02" db="UniProtKB">
        <authorList>
            <consortium name="WormBaseParasite"/>
        </authorList>
    </citation>
    <scope>IDENTIFICATION</scope>
</reference>
<name>A0A0R3S5N0_9BILA</name>
<evidence type="ECO:0000256" key="1">
    <source>
        <dbReference type="ARBA" id="ARBA00004123"/>
    </source>
</evidence>
<dbReference type="InterPro" id="IPR011989">
    <property type="entry name" value="ARM-like"/>
</dbReference>
<protein>
    <recommendedName>
        <fullName evidence="8">Exportin-4</fullName>
    </recommendedName>
</protein>
<evidence type="ECO:0000256" key="8">
    <source>
        <dbReference type="ARBA" id="ARBA00040444"/>
    </source>
</evidence>
<evidence type="ECO:0000256" key="2">
    <source>
        <dbReference type="ARBA" id="ARBA00004496"/>
    </source>
</evidence>
<comment type="subcellular location">
    <subcellularLocation>
        <location evidence="2">Cytoplasm</location>
    </subcellularLocation>
    <subcellularLocation>
        <location evidence="1">Nucleus</location>
    </subcellularLocation>
</comment>
<evidence type="ECO:0000256" key="3">
    <source>
        <dbReference type="ARBA" id="ARBA00009466"/>
    </source>
</evidence>
<dbReference type="SUPFAM" id="SSF48371">
    <property type="entry name" value="ARM repeat"/>
    <property type="match status" value="1"/>
</dbReference>
<keyword evidence="6" id="KW-0653">Protein transport</keyword>
<accession>A0A0R3S5N0</accession>
<evidence type="ECO:0000256" key="7">
    <source>
        <dbReference type="ARBA" id="ARBA00023242"/>
    </source>
</evidence>
<evidence type="ECO:0000313" key="9">
    <source>
        <dbReference type="Proteomes" id="UP000050640"/>
    </source>
</evidence>
<keyword evidence="9" id="KW-1185">Reference proteome</keyword>
<sequence>MVYVTLDMEGTGNNQSDFDRSHVTQMEEAANILMSPNISHDARKAAEQFFLNIRNGKFSPEYCRLVIEATSNEFVIFEMVQLMVTNLFKQWSILEPSIFRQCFEYLLENAVHKFRASKLIRSEMLRACAKLLKRSIFDGKACDADTMDQTVYFLLTNEDPQLQVVACEFIEAIGSEFVTSWRMFNLGISFDFHVRARRSFENGGLQRLFEKCIRTFSELLCTADLSLPHHANICENFLRVADLVLSWNFEIHRFPVRITFANEGAPAAALRPPESWKEIFQSDEFLRLFFRLHKRVRHNEILCMHSMNCLIQLSSLMGPVLTDDESITQKLPASNTSSFVNAHDRYVSNFIAGFVDIFGSGPLEREILGLCMIVHKLLTYHRILSFPRAEMFVAFMTIVIQCVEHLTPIAMQKALEEDDHIYLEGLQSLYDGWWVMLRNCALIMETCRYPISFEESTVTIISAFMRTVLSEPYGFRVKVVAVPVQECDEETEDDREIFKELLKSIGCFSAFYPCQMLSRMSTVLFDKMKQFLSFIETGVNDETLNTWREDMHWTLLLTGFILTTSDDDGISNLQSDIVEYYDTSLQSEPVYNDSSIRFIRACIDLPNTINDRAQLDPLIRIIGAVLAWCSIEHKLLVDRGAEAISPELARSSIWCMGRLISAMGFHVMNPDDSERLAFVIERVLQAIVDFTLQKSFNILNSLLCVDAVETFIGMVNSGCNQAAKSSFLFPCLSTVQIERLPARHSFVKGLVQLGGSVDDENVKKTLYEMILQPLRERFMLLSKEQTSLETDLVDLMDCFGGLAEAAQNYNTHFLFEYLSPILTCSVSLLLSHKESQLITNAVLDLFNNVTKRMGIYSEDRNDMNFLYEALIELIRVYRDGQFTRYKVIDVDVEEKASDLIILLDILANVLSKDVLSISPSSSSDTAEFPKSGSRVAYIALEMLLPIMEDDLLKLPSLCRKFYRFILYFAEMTPQSLENLPEALFMSIIECLRHGLKSDFGHEISLVSAETVTEMASYFVRHIPRNEAAIARLSALIEPTFGMCLSCSWQVDLQNASTAALFSLICCNRVAFEEYVKQLLSRNENLPYYSALQSAFQALLPADKEFVLGRREKRDFRDRLEQFLNQSQGLLIVE</sequence>
<keyword evidence="5" id="KW-0963">Cytoplasm</keyword>
<dbReference type="STRING" id="1147741.A0A0R3S5N0"/>
<dbReference type="PANTHER" id="PTHR12596:SF1">
    <property type="entry name" value="EXPORTIN-4"/>
    <property type="match status" value="1"/>
</dbReference>
<evidence type="ECO:0000313" key="10">
    <source>
        <dbReference type="WBParaSite" id="EEL_0001009901-mRNA-1"/>
    </source>
</evidence>